<evidence type="ECO:0000259" key="2">
    <source>
        <dbReference type="SMART" id="SM00717"/>
    </source>
</evidence>
<dbReference type="STRING" id="67003.A0A1X0NLG0"/>
<dbReference type="SMART" id="SM00717">
    <property type="entry name" value="SANT"/>
    <property type="match status" value="1"/>
</dbReference>
<evidence type="ECO:0000313" key="3">
    <source>
        <dbReference type="EMBL" id="ORC85546.1"/>
    </source>
</evidence>
<name>A0A1X0NLG0_9TRYP</name>
<dbReference type="Pfam" id="PF15963">
    <property type="entry name" value="Myb_DNA-bind_7"/>
    <property type="match status" value="1"/>
</dbReference>
<dbReference type="EMBL" id="NBCO01000034">
    <property type="protein sequence ID" value="ORC85546.1"/>
    <property type="molecule type" value="Genomic_DNA"/>
</dbReference>
<dbReference type="VEuPathDB" id="TriTrypDB:TM35_000341580"/>
<feature type="compositionally biased region" description="Low complexity" evidence="1">
    <location>
        <begin position="53"/>
        <end position="66"/>
    </location>
</feature>
<feature type="compositionally biased region" description="Acidic residues" evidence="1">
    <location>
        <begin position="9"/>
        <end position="24"/>
    </location>
</feature>
<feature type="compositionally biased region" description="Basic and acidic residues" evidence="1">
    <location>
        <begin position="298"/>
        <end position="307"/>
    </location>
</feature>
<organism evidence="3 4">
    <name type="scientific">Trypanosoma theileri</name>
    <dbReference type="NCBI Taxonomy" id="67003"/>
    <lineage>
        <taxon>Eukaryota</taxon>
        <taxon>Discoba</taxon>
        <taxon>Euglenozoa</taxon>
        <taxon>Kinetoplastea</taxon>
        <taxon>Metakinetoplastina</taxon>
        <taxon>Trypanosomatida</taxon>
        <taxon>Trypanosomatidae</taxon>
        <taxon>Trypanosoma</taxon>
    </lineage>
</organism>
<comment type="caution">
    <text evidence="3">The sequence shown here is derived from an EMBL/GenBank/DDBJ whole genome shotgun (WGS) entry which is preliminary data.</text>
</comment>
<dbReference type="Gene3D" id="1.20.58.1880">
    <property type="match status" value="1"/>
</dbReference>
<proteinExistence type="predicted"/>
<feature type="region of interest" description="Disordered" evidence="1">
    <location>
        <begin position="214"/>
        <end position="311"/>
    </location>
</feature>
<dbReference type="OrthoDB" id="272624at2759"/>
<feature type="compositionally biased region" description="Acidic residues" evidence="1">
    <location>
        <begin position="269"/>
        <end position="283"/>
    </location>
</feature>
<sequence length="350" mass="39678">MNGSAMDRDDFDFPPDPAADEFDLGGDVLEGVPLRTLSNKPIEELPPTVVPTELQQRPIRQLLQGGRRQRQRRERSPPRESAASTAEEDAGSAPPAGNKRARFDWTEEELREFYTFLSQYGTDFNAIAVMYNGRSRADVKRLYHRELRRRRSDVRAALAAREAIDLGVFRARLKRREEERQGPARRLDHDEEEALRQIEEGLFGEQHEEADAEFNFDTVVDETNNKEEGEQEDEGRRREEEEEKGEENGERRKSGAPCAVSPLFPTNEYDYDEFNCEVGDDANDQYGGGGRGGGGDNDNNKDKDKDSIPLAEVETLKTTKEGIDGGHVDETFTDDLVGLNDSLDNDLYRF</sequence>
<keyword evidence="4" id="KW-1185">Reference proteome</keyword>
<feature type="compositionally biased region" description="Basic and acidic residues" evidence="1">
    <location>
        <begin position="223"/>
        <end position="239"/>
    </location>
</feature>
<feature type="region of interest" description="Disordered" evidence="1">
    <location>
        <begin position="1"/>
        <end position="101"/>
    </location>
</feature>
<dbReference type="InterPro" id="IPR001005">
    <property type="entry name" value="SANT/Myb"/>
</dbReference>
<dbReference type="Proteomes" id="UP000192257">
    <property type="component" value="Unassembled WGS sequence"/>
</dbReference>
<dbReference type="SUPFAM" id="SSF46689">
    <property type="entry name" value="Homeodomain-like"/>
    <property type="match status" value="1"/>
</dbReference>
<accession>A0A1X0NLG0</accession>
<dbReference type="CDD" id="cd00167">
    <property type="entry name" value="SANT"/>
    <property type="match status" value="1"/>
</dbReference>
<dbReference type="GeneID" id="39988836"/>
<dbReference type="InterPro" id="IPR039467">
    <property type="entry name" value="TFIIIB_B''_Myb"/>
</dbReference>
<protein>
    <submittedName>
        <fullName evidence="3">Telomere-binding protein 1</fullName>
    </submittedName>
</protein>
<dbReference type="InterPro" id="IPR009057">
    <property type="entry name" value="Homeodomain-like_sf"/>
</dbReference>
<dbReference type="AlphaFoldDB" id="A0A1X0NLG0"/>
<feature type="domain" description="Myb-like" evidence="2">
    <location>
        <begin position="101"/>
        <end position="149"/>
    </location>
</feature>
<evidence type="ECO:0000313" key="4">
    <source>
        <dbReference type="Proteomes" id="UP000192257"/>
    </source>
</evidence>
<evidence type="ECO:0000256" key="1">
    <source>
        <dbReference type="SAM" id="MobiDB-lite"/>
    </source>
</evidence>
<feature type="compositionally biased region" description="Gly residues" evidence="1">
    <location>
        <begin position="286"/>
        <end position="296"/>
    </location>
</feature>
<gene>
    <name evidence="3" type="ORF">TM35_000341580</name>
</gene>
<dbReference type="RefSeq" id="XP_028879612.1">
    <property type="nucleotide sequence ID" value="XM_029029056.1"/>
</dbReference>
<reference evidence="3 4" key="1">
    <citation type="submission" date="2017-03" db="EMBL/GenBank/DDBJ databases">
        <title>An alternative strategy for trypanosome survival in the mammalian bloodstream revealed through genome and transcriptome analysis of the ubiquitous bovine parasite Trypanosoma (Megatrypanum) theileri.</title>
        <authorList>
            <person name="Kelly S."/>
            <person name="Ivens A."/>
            <person name="Mott A."/>
            <person name="O'Neill E."/>
            <person name="Emms D."/>
            <person name="Macleod O."/>
            <person name="Voorheis P."/>
            <person name="Matthews J."/>
            <person name="Matthews K."/>
            <person name="Carrington M."/>
        </authorList>
    </citation>
    <scope>NUCLEOTIDE SEQUENCE [LARGE SCALE GENOMIC DNA]</scope>
    <source>
        <strain evidence="3">Edinburgh</strain>
    </source>
</reference>